<dbReference type="RefSeq" id="XP_060330747.1">
    <property type="nucleotide sequence ID" value="XM_060481836.1"/>
</dbReference>
<dbReference type="EMBL" id="JAUEPS010000017">
    <property type="protein sequence ID" value="KAK0458477.1"/>
    <property type="molecule type" value="Genomic_DNA"/>
</dbReference>
<keyword evidence="1" id="KW-1133">Transmembrane helix</keyword>
<proteinExistence type="predicted"/>
<gene>
    <name evidence="2" type="ORF">EV420DRAFT_357707</name>
</gene>
<evidence type="ECO:0000313" key="3">
    <source>
        <dbReference type="Proteomes" id="UP001175211"/>
    </source>
</evidence>
<keyword evidence="3" id="KW-1185">Reference proteome</keyword>
<sequence length="155" mass="17650">MSPMCTLSTNDPLLEESVEIYPYLFDLPRSILDRGQIRYTISSPDQLLSFVLGILFYGLQICVYRQVIINIIKLSLAPQPSSIIAIPSPTKDLRHLDLCKRDYRRTEQSINRYSYYTKKYLRTWTSKAAIASDSVPGSPGQIVAYTPTFYGLSMP</sequence>
<accession>A0AA39N5B3</accession>
<dbReference type="AlphaFoldDB" id="A0AA39N5B3"/>
<keyword evidence="1" id="KW-0812">Transmembrane</keyword>
<evidence type="ECO:0000313" key="2">
    <source>
        <dbReference type="EMBL" id="KAK0458477.1"/>
    </source>
</evidence>
<protein>
    <submittedName>
        <fullName evidence="2">Uncharacterized protein</fullName>
    </submittedName>
</protein>
<evidence type="ECO:0000256" key="1">
    <source>
        <dbReference type="SAM" id="Phobius"/>
    </source>
</evidence>
<organism evidence="2 3">
    <name type="scientific">Armillaria tabescens</name>
    <name type="common">Ringless honey mushroom</name>
    <name type="synonym">Agaricus tabescens</name>
    <dbReference type="NCBI Taxonomy" id="1929756"/>
    <lineage>
        <taxon>Eukaryota</taxon>
        <taxon>Fungi</taxon>
        <taxon>Dikarya</taxon>
        <taxon>Basidiomycota</taxon>
        <taxon>Agaricomycotina</taxon>
        <taxon>Agaricomycetes</taxon>
        <taxon>Agaricomycetidae</taxon>
        <taxon>Agaricales</taxon>
        <taxon>Marasmiineae</taxon>
        <taxon>Physalacriaceae</taxon>
        <taxon>Desarmillaria</taxon>
    </lineage>
</organism>
<comment type="caution">
    <text evidence="2">The sequence shown here is derived from an EMBL/GenBank/DDBJ whole genome shotgun (WGS) entry which is preliminary data.</text>
</comment>
<dbReference type="Proteomes" id="UP001175211">
    <property type="component" value="Unassembled WGS sequence"/>
</dbReference>
<feature type="transmembrane region" description="Helical" evidence="1">
    <location>
        <begin position="47"/>
        <end position="64"/>
    </location>
</feature>
<name>A0AA39N5B3_ARMTA</name>
<dbReference type="GeneID" id="85365384"/>
<reference evidence="2" key="1">
    <citation type="submission" date="2023-06" db="EMBL/GenBank/DDBJ databases">
        <authorList>
            <consortium name="Lawrence Berkeley National Laboratory"/>
            <person name="Ahrendt S."/>
            <person name="Sahu N."/>
            <person name="Indic B."/>
            <person name="Wong-Bajracharya J."/>
            <person name="Merenyi Z."/>
            <person name="Ke H.-M."/>
            <person name="Monk M."/>
            <person name="Kocsube S."/>
            <person name="Drula E."/>
            <person name="Lipzen A."/>
            <person name="Balint B."/>
            <person name="Henrissat B."/>
            <person name="Andreopoulos B."/>
            <person name="Martin F.M."/>
            <person name="Harder C.B."/>
            <person name="Rigling D."/>
            <person name="Ford K.L."/>
            <person name="Foster G.D."/>
            <person name="Pangilinan J."/>
            <person name="Papanicolaou A."/>
            <person name="Barry K."/>
            <person name="LaButti K."/>
            <person name="Viragh M."/>
            <person name="Koriabine M."/>
            <person name="Yan M."/>
            <person name="Riley R."/>
            <person name="Champramary S."/>
            <person name="Plett K.L."/>
            <person name="Tsai I.J."/>
            <person name="Slot J."/>
            <person name="Sipos G."/>
            <person name="Plett J."/>
            <person name="Nagy L.G."/>
            <person name="Grigoriev I.V."/>
        </authorList>
    </citation>
    <scope>NUCLEOTIDE SEQUENCE</scope>
    <source>
        <strain evidence="2">CCBAS 213</strain>
    </source>
</reference>
<keyword evidence="1" id="KW-0472">Membrane</keyword>